<dbReference type="InterPro" id="IPR050238">
    <property type="entry name" value="DNA_Rep/Repair_Clamp_Loader"/>
</dbReference>
<dbReference type="FunFam" id="1.10.8.60:FF:000030">
    <property type="entry name" value="replication factor C subunit 3"/>
    <property type="match status" value="1"/>
</dbReference>
<organism evidence="3">
    <name type="scientific">Pinguiococcus pyrenoidosus</name>
    <dbReference type="NCBI Taxonomy" id="172671"/>
    <lineage>
        <taxon>Eukaryota</taxon>
        <taxon>Sar</taxon>
        <taxon>Stramenopiles</taxon>
        <taxon>Ochrophyta</taxon>
        <taxon>Pinguiophyceae</taxon>
        <taxon>Pinguiochrysidales</taxon>
        <taxon>Pinguiochrysidaceae</taxon>
        <taxon>Pinguiococcus</taxon>
    </lineage>
</organism>
<accession>A0A7R9U8Q8</accession>
<dbReference type="SUPFAM" id="SSF52540">
    <property type="entry name" value="P-loop containing nucleoside triphosphate hydrolases"/>
    <property type="match status" value="1"/>
</dbReference>
<evidence type="ECO:0000256" key="2">
    <source>
        <dbReference type="SAM" id="MobiDB-lite"/>
    </source>
</evidence>
<dbReference type="Gene3D" id="1.20.272.10">
    <property type="match status" value="1"/>
</dbReference>
<keyword evidence="1" id="KW-0235">DNA replication</keyword>
<dbReference type="Gene3D" id="3.40.50.300">
    <property type="entry name" value="P-loop containing nucleotide triphosphate hydrolases"/>
    <property type="match status" value="1"/>
</dbReference>
<evidence type="ECO:0008006" key="4">
    <source>
        <dbReference type="Google" id="ProtNLM"/>
    </source>
</evidence>
<feature type="region of interest" description="Disordered" evidence="2">
    <location>
        <begin position="120"/>
        <end position="148"/>
    </location>
</feature>
<dbReference type="SUPFAM" id="SSF48019">
    <property type="entry name" value="post-AAA+ oligomerization domain-like"/>
    <property type="match status" value="1"/>
</dbReference>
<dbReference type="GO" id="GO:0003689">
    <property type="term" value="F:DNA clamp loader activity"/>
    <property type="evidence" value="ECO:0007669"/>
    <property type="project" value="TreeGrafter"/>
</dbReference>
<proteinExistence type="predicted"/>
<evidence type="ECO:0000256" key="1">
    <source>
        <dbReference type="ARBA" id="ARBA00022705"/>
    </source>
</evidence>
<sequence>MLWIDEQRPKTLRQLNFHEALTARLQRLANDGEIPHLLVHGPPGAGKATRISCLLRAMYGVGAERKRLDRREFKTPSGQTVELSMVSSAYHIEMCPSDAGNYDRYVIQDIIKEVASHTSLHSTGLGGKENVDRDGDAMDLEDDAKKSSSKPPFKVVLLMEVDRLSRQAQAALRRTMEKYSSSCRLILCGSSLSKVIEPVRSRCLKLRVPLPQHEQVCDVLAAICRKKRLDLPPEFARSLSEHSNRNLRRAILLLEAAYVQSYPFSRDQAVTPLDWEAHIAILAKELSREQTPAKLLRARQMLYELLTNCIPGDVILDKLTQELLKNLDAQLKPEITRWAAFYAHRIAMGSKEIFHLEAFVAKYMAVYKKYINDMFGGDF</sequence>
<dbReference type="GO" id="GO:0005634">
    <property type="term" value="C:nucleus"/>
    <property type="evidence" value="ECO:0007669"/>
    <property type="project" value="TreeGrafter"/>
</dbReference>
<dbReference type="FunFam" id="1.20.272.10:FF:000002">
    <property type="entry name" value="Replication factor C subunit 3"/>
    <property type="match status" value="1"/>
</dbReference>
<dbReference type="Pfam" id="PF22534">
    <property type="entry name" value="RFC_C"/>
    <property type="match status" value="1"/>
</dbReference>
<dbReference type="GO" id="GO:0003677">
    <property type="term" value="F:DNA binding"/>
    <property type="evidence" value="ECO:0007669"/>
    <property type="project" value="InterPro"/>
</dbReference>
<dbReference type="InterPro" id="IPR008921">
    <property type="entry name" value="DNA_pol3_clamp-load_cplx_C"/>
</dbReference>
<gene>
    <name evidence="3" type="ORF">PPYR1160_LOCUS7099</name>
</gene>
<dbReference type="PANTHER" id="PTHR11669">
    <property type="entry name" value="REPLICATION FACTOR C / DNA POLYMERASE III GAMMA-TAU SUBUNIT"/>
    <property type="match status" value="1"/>
</dbReference>
<dbReference type="GO" id="GO:0005663">
    <property type="term" value="C:DNA replication factor C complex"/>
    <property type="evidence" value="ECO:0007669"/>
    <property type="project" value="TreeGrafter"/>
</dbReference>
<dbReference type="InterPro" id="IPR027417">
    <property type="entry name" value="P-loop_NTPase"/>
</dbReference>
<dbReference type="GO" id="GO:0006281">
    <property type="term" value="P:DNA repair"/>
    <property type="evidence" value="ECO:0007669"/>
    <property type="project" value="TreeGrafter"/>
</dbReference>
<evidence type="ECO:0000313" key="3">
    <source>
        <dbReference type="EMBL" id="CAD8257606.1"/>
    </source>
</evidence>
<name>A0A7R9U8Q8_9STRA</name>
<protein>
    <recommendedName>
        <fullName evidence="4">AAA+ ATPase domain-containing protein</fullName>
    </recommendedName>
</protein>
<dbReference type="GO" id="GO:0006261">
    <property type="term" value="P:DNA-templated DNA replication"/>
    <property type="evidence" value="ECO:0007669"/>
    <property type="project" value="TreeGrafter"/>
</dbReference>
<dbReference type="EMBL" id="HBEA01009234">
    <property type="protein sequence ID" value="CAD8257606.1"/>
    <property type="molecule type" value="Transcribed_RNA"/>
</dbReference>
<dbReference type="PANTHER" id="PTHR11669:SF1">
    <property type="entry name" value="REPLICATION FACTOR C SUBUNIT 3"/>
    <property type="match status" value="1"/>
</dbReference>
<dbReference type="Pfam" id="PF13177">
    <property type="entry name" value="DNA_pol3_delta2"/>
    <property type="match status" value="1"/>
</dbReference>
<dbReference type="Gene3D" id="1.10.8.60">
    <property type="match status" value="1"/>
</dbReference>
<reference evidence="3" key="1">
    <citation type="submission" date="2021-01" db="EMBL/GenBank/DDBJ databases">
        <authorList>
            <person name="Corre E."/>
            <person name="Pelletier E."/>
            <person name="Niang G."/>
            <person name="Scheremetjew M."/>
            <person name="Finn R."/>
            <person name="Kale V."/>
            <person name="Holt S."/>
            <person name="Cochrane G."/>
            <person name="Meng A."/>
            <person name="Brown T."/>
            <person name="Cohen L."/>
        </authorList>
    </citation>
    <scope>NUCLEOTIDE SEQUENCE</scope>
    <source>
        <strain evidence="3">CCMP2078</strain>
    </source>
</reference>
<dbReference type="Pfam" id="PF21960">
    <property type="entry name" value="RCF1-5-like_lid"/>
    <property type="match status" value="1"/>
</dbReference>
<dbReference type="AlphaFoldDB" id="A0A7R9U8Q8"/>